<organism evidence="1 2">
    <name type="scientific">Trichonephila inaurata madagascariensis</name>
    <dbReference type="NCBI Taxonomy" id="2747483"/>
    <lineage>
        <taxon>Eukaryota</taxon>
        <taxon>Metazoa</taxon>
        <taxon>Ecdysozoa</taxon>
        <taxon>Arthropoda</taxon>
        <taxon>Chelicerata</taxon>
        <taxon>Arachnida</taxon>
        <taxon>Araneae</taxon>
        <taxon>Araneomorphae</taxon>
        <taxon>Entelegynae</taxon>
        <taxon>Araneoidea</taxon>
        <taxon>Nephilidae</taxon>
        <taxon>Trichonephila</taxon>
        <taxon>Trichonephila inaurata</taxon>
    </lineage>
</organism>
<accession>A0A8X7CSK4</accession>
<gene>
    <name evidence="1" type="ORF">TNIN_208301</name>
</gene>
<name>A0A8X7CSK4_9ARAC</name>
<protein>
    <submittedName>
        <fullName evidence="1">Uncharacterized protein</fullName>
    </submittedName>
</protein>
<evidence type="ECO:0000313" key="2">
    <source>
        <dbReference type="Proteomes" id="UP000886998"/>
    </source>
</evidence>
<keyword evidence="2" id="KW-1185">Reference proteome</keyword>
<sequence length="128" mass="14038">MSSEIFPKEHQSKSLELTGNKKGVMLTWNVNPPQILKCGRLVHLHPECPSHRGQLRAGHVPALLRAAGEGRRALGGGGEQGKEATEIPCRRSRNHVTSLWVLENPARDDSAFGKNKGTFKENVPICIV</sequence>
<proteinExistence type="predicted"/>
<evidence type="ECO:0000313" key="1">
    <source>
        <dbReference type="EMBL" id="GFY77045.1"/>
    </source>
</evidence>
<dbReference type="EMBL" id="BMAV01022300">
    <property type="protein sequence ID" value="GFY77045.1"/>
    <property type="molecule type" value="Genomic_DNA"/>
</dbReference>
<comment type="caution">
    <text evidence="1">The sequence shown here is derived from an EMBL/GenBank/DDBJ whole genome shotgun (WGS) entry which is preliminary data.</text>
</comment>
<dbReference type="AlphaFoldDB" id="A0A8X7CSK4"/>
<dbReference type="Proteomes" id="UP000886998">
    <property type="component" value="Unassembled WGS sequence"/>
</dbReference>
<reference evidence="1" key="1">
    <citation type="submission" date="2020-08" db="EMBL/GenBank/DDBJ databases">
        <title>Multicomponent nature underlies the extraordinary mechanical properties of spider dragline silk.</title>
        <authorList>
            <person name="Kono N."/>
            <person name="Nakamura H."/>
            <person name="Mori M."/>
            <person name="Yoshida Y."/>
            <person name="Ohtoshi R."/>
            <person name="Malay A.D."/>
            <person name="Moran D.A.P."/>
            <person name="Tomita M."/>
            <person name="Numata K."/>
            <person name="Arakawa K."/>
        </authorList>
    </citation>
    <scope>NUCLEOTIDE SEQUENCE</scope>
</reference>